<name>A0A395GVD8_9EURO</name>
<accession>A0A395GVD8</accession>
<reference evidence="1 2" key="1">
    <citation type="submission" date="2018-02" db="EMBL/GenBank/DDBJ databases">
        <title>The genomes of Aspergillus section Nigri reveals drivers in fungal speciation.</title>
        <authorList>
            <consortium name="DOE Joint Genome Institute"/>
            <person name="Vesth T.C."/>
            <person name="Nybo J."/>
            <person name="Theobald S."/>
            <person name="Brandl J."/>
            <person name="Frisvad J.C."/>
            <person name="Nielsen K.F."/>
            <person name="Lyhne E.K."/>
            <person name="Kogle M.E."/>
            <person name="Kuo A."/>
            <person name="Riley R."/>
            <person name="Clum A."/>
            <person name="Nolan M."/>
            <person name="Lipzen A."/>
            <person name="Salamov A."/>
            <person name="Henrissat B."/>
            <person name="Wiebenga A."/>
            <person name="De vries R.P."/>
            <person name="Grigoriev I.V."/>
            <person name="Mortensen U.H."/>
            <person name="Andersen M.R."/>
            <person name="Baker S.E."/>
        </authorList>
    </citation>
    <scope>NUCLEOTIDE SEQUENCE [LARGE SCALE GENOMIC DNA]</scope>
    <source>
        <strain evidence="1 2">CBS 121593</strain>
    </source>
</reference>
<dbReference type="GeneID" id="37218387"/>
<proteinExistence type="predicted"/>
<dbReference type="EMBL" id="KZ824446">
    <property type="protein sequence ID" value="RAK99465.1"/>
    <property type="molecule type" value="Genomic_DNA"/>
</dbReference>
<organism evidence="1 2">
    <name type="scientific">Aspergillus ibericus CBS 121593</name>
    <dbReference type="NCBI Taxonomy" id="1448316"/>
    <lineage>
        <taxon>Eukaryota</taxon>
        <taxon>Fungi</taxon>
        <taxon>Dikarya</taxon>
        <taxon>Ascomycota</taxon>
        <taxon>Pezizomycotina</taxon>
        <taxon>Eurotiomycetes</taxon>
        <taxon>Eurotiomycetidae</taxon>
        <taxon>Eurotiales</taxon>
        <taxon>Aspergillaceae</taxon>
        <taxon>Aspergillus</taxon>
        <taxon>Aspergillus subgen. Circumdati</taxon>
    </lineage>
</organism>
<gene>
    <name evidence="1" type="ORF">BO80DRAFT_124515</name>
</gene>
<evidence type="ECO:0000313" key="1">
    <source>
        <dbReference type="EMBL" id="RAK99465.1"/>
    </source>
</evidence>
<evidence type="ECO:0000313" key="2">
    <source>
        <dbReference type="Proteomes" id="UP000249402"/>
    </source>
</evidence>
<dbReference type="VEuPathDB" id="FungiDB:BO80DRAFT_124515"/>
<dbReference type="AlphaFoldDB" id="A0A395GVD8"/>
<keyword evidence="2" id="KW-1185">Reference proteome</keyword>
<protein>
    <submittedName>
        <fullName evidence="1">Uncharacterized protein</fullName>
    </submittedName>
</protein>
<sequence length="109" mass="12312">MAPVTWCGHVRVATILKKNGWKKIQEQEKRIGVYGHRLGTKRKKKLVRVHSKAAARPPLSLSLSSAFTVYLIFLSPTHRNSNQAVTYTSITCLCTLFRDSQHRCSNTST</sequence>
<dbReference type="Proteomes" id="UP000249402">
    <property type="component" value="Unassembled WGS sequence"/>
</dbReference>
<dbReference type="RefSeq" id="XP_025573793.1">
    <property type="nucleotide sequence ID" value="XM_025713522.1"/>
</dbReference>